<dbReference type="SMART" id="SM00382">
    <property type="entry name" value="AAA"/>
    <property type="match status" value="1"/>
</dbReference>
<dbReference type="InterPro" id="IPR016314">
    <property type="entry name" value="Cdc6/18"/>
</dbReference>
<dbReference type="Gene3D" id="1.10.8.60">
    <property type="match status" value="1"/>
</dbReference>
<dbReference type="EMBL" id="ML996081">
    <property type="protein sequence ID" value="KAF2156876.1"/>
    <property type="molecule type" value="Genomic_DNA"/>
</dbReference>
<feature type="domain" description="AAA+ ATPase" evidence="7">
    <location>
        <begin position="198"/>
        <end position="345"/>
    </location>
</feature>
<dbReference type="Gene3D" id="3.40.50.300">
    <property type="entry name" value="P-loop containing nucleotide triphosphate hydrolases"/>
    <property type="match status" value="1"/>
</dbReference>
<dbReference type="InterPro" id="IPR050311">
    <property type="entry name" value="ORC1/CDC6"/>
</dbReference>
<dbReference type="PANTHER" id="PTHR10763">
    <property type="entry name" value="CELL DIVISION CONTROL PROTEIN 6-RELATED"/>
    <property type="match status" value="1"/>
</dbReference>
<evidence type="ECO:0000256" key="2">
    <source>
        <dbReference type="ARBA" id="ARBA00022618"/>
    </source>
</evidence>
<dbReference type="GO" id="GO:0033314">
    <property type="term" value="P:mitotic DNA replication checkpoint signaling"/>
    <property type="evidence" value="ECO:0007669"/>
    <property type="project" value="TreeGrafter"/>
</dbReference>
<dbReference type="Gene3D" id="1.10.10.10">
    <property type="entry name" value="Winged helix-like DNA-binding domain superfamily/Winged helix DNA-binding domain"/>
    <property type="match status" value="1"/>
</dbReference>
<evidence type="ECO:0000259" key="7">
    <source>
        <dbReference type="SMART" id="SM00382"/>
    </source>
</evidence>
<evidence type="ECO:0000256" key="1">
    <source>
        <dbReference type="ARBA" id="ARBA00006184"/>
    </source>
</evidence>
<dbReference type="InterPro" id="IPR036388">
    <property type="entry name" value="WH-like_DNA-bd_sf"/>
</dbReference>
<dbReference type="InterPro" id="IPR003593">
    <property type="entry name" value="AAA+_ATPase"/>
</dbReference>
<feature type="region of interest" description="Disordered" evidence="6">
    <location>
        <begin position="65"/>
        <end position="87"/>
    </location>
</feature>
<dbReference type="AlphaFoldDB" id="A0A9P4J8P8"/>
<evidence type="ECO:0000256" key="6">
    <source>
        <dbReference type="SAM" id="MobiDB-lite"/>
    </source>
</evidence>
<dbReference type="Pfam" id="PF22606">
    <property type="entry name" value="Cdc6-ORC-like_ATPase_lid"/>
    <property type="match status" value="1"/>
</dbReference>
<dbReference type="CDD" id="cd00009">
    <property type="entry name" value="AAA"/>
    <property type="match status" value="1"/>
</dbReference>
<dbReference type="OrthoDB" id="1926878at2759"/>
<organism evidence="8 9">
    <name type="scientific">Myriangium duriaei CBS 260.36</name>
    <dbReference type="NCBI Taxonomy" id="1168546"/>
    <lineage>
        <taxon>Eukaryota</taxon>
        <taxon>Fungi</taxon>
        <taxon>Dikarya</taxon>
        <taxon>Ascomycota</taxon>
        <taxon>Pezizomycotina</taxon>
        <taxon>Dothideomycetes</taxon>
        <taxon>Dothideomycetidae</taxon>
        <taxon>Myriangiales</taxon>
        <taxon>Myriangiaceae</taxon>
        <taxon>Myriangium</taxon>
    </lineage>
</organism>
<comment type="similarity">
    <text evidence="1 5">Belongs to the CDC6/cdc18 family.</text>
</comment>
<keyword evidence="2 8" id="KW-0132">Cell division</keyword>
<accession>A0A9P4J8P8</accession>
<dbReference type="Pfam" id="PF13191">
    <property type="entry name" value="AAA_16"/>
    <property type="match status" value="1"/>
</dbReference>
<dbReference type="GO" id="GO:0051301">
    <property type="term" value="P:cell division"/>
    <property type="evidence" value="ECO:0007669"/>
    <property type="project" value="UniProtKB-UniRule"/>
</dbReference>
<sequence length="644" mass="68985">MASILGKRTRCVDTSTTTGPRAKRVSRHIQVHSDANISSDENQEPLSVTKSAACDLASFNISTPSKAADARVSRPAKHGKPATRTSKGINAHFRAAKTNVEDSDAVKKAVVITPPITPRHRDAAANKAPVTPQNRVRVPGSVLTPRTPTTPTTISKANPYAQARQAFTGGSEQISLVGREQERSQVTEFISTHLQSATGGCLYVSGPPGTGKSAFVSDIIQHLDLASKTKHAVINCMSIKTATELAENLATSLEIATSGKKKIDAITLKGHFSGQTANATISLLVLDEIDQLVELDLKLLYSLFEWSMQPKSNLILIGIANALDLTDRLLPRLKSRNVKPSLLPFMPYTAPQINDIITARLRTLNTSTSDPTFVPFLHPAAILLCSKKVASQTGDLRKAFDIVKRALSLAEAEARLSHSSTPSKTPLSENVNLASPPITSLTQTKLTSSLIHLTPETAPRATIAHVAKVTSQIFSNGMSSRLAQLNIQQKAVLCTLSSLEKRARSALANALSSMMQFVPSTPSKSGRGQSQSPTIKQLYDSYAELCRRENLLHALSSVEFRDVLSGLETLSLIEFVDGSGRGTLGLMTPTRTPSRKGKKADFGQMGLGAVGSDDRKVAGVVGFVELRDSLTGPGSDILREILEG</sequence>
<dbReference type="GO" id="GO:0005634">
    <property type="term" value="C:nucleus"/>
    <property type="evidence" value="ECO:0007669"/>
    <property type="project" value="TreeGrafter"/>
</dbReference>
<evidence type="ECO:0000256" key="5">
    <source>
        <dbReference type="PIRNR" id="PIRNR001767"/>
    </source>
</evidence>
<gene>
    <name evidence="8" type="ORF">K461DRAFT_289248</name>
</gene>
<dbReference type="PIRSF" id="PIRSF001767">
    <property type="entry name" value="Cdc6"/>
    <property type="match status" value="1"/>
</dbReference>
<name>A0A9P4J8P8_9PEZI</name>
<dbReference type="InterPro" id="IPR041664">
    <property type="entry name" value="AAA_16"/>
</dbReference>
<evidence type="ECO:0000256" key="3">
    <source>
        <dbReference type="ARBA" id="ARBA00022705"/>
    </source>
</evidence>
<dbReference type="InterPro" id="IPR027417">
    <property type="entry name" value="P-loop_NTPase"/>
</dbReference>
<dbReference type="Proteomes" id="UP000799439">
    <property type="component" value="Unassembled WGS sequence"/>
</dbReference>
<feature type="region of interest" description="Disordered" evidence="6">
    <location>
        <begin position="1"/>
        <end position="23"/>
    </location>
</feature>
<dbReference type="FunFam" id="3.40.50.300:FF:000547">
    <property type="entry name" value="Cell division control protein"/>
    <property type="match status" value="1"/>
</dbReference>
<evidence type="ECO:0000256" key="4">
    <source>
        <dbReference type="ARBA" id="ARBA00023306"/>
    </source>
</evidence>
<keyword evidence="9" id="KW-1185">Reference proteome</keyword>
<proteinExistence type="inferred from homology"/>
<protein>
    <recommendedName>
        <fullName evidence="5">Cell division control protein</fullName>
    </recommendedName>
</protein>
<dbReference type="SUPFAM" id="SSF52540">
    <property type="entry name" value="P-loop containing nucleoside triphosphate hydrolases"/>
    <property type="match status" value="1"/>
</dbReference>
<keyword evidence="4" id="KW-0131">Cell cycle</keyword>
<dbReference type="PANTHER" id="PTHR10763:SF26">
    <property type="entry name" value="CELL DIVISION CONTROL PROTEIN 6 HOMOLOG"/>
    <property type="match status" value="1"/>
</dbReference>
<evidence type="ECO:0000313" key="8">
    <source>
        <dbReference type="EMBL" id="KAF2156876.1"/>
    </source>
</evidence>
<dbReference type="InterPro" id="IPR054425">
    <property type="entry name" value="Cdc6_ORC1-like_ATPase_lid"/>
</dbReference>
<dbReference type="GO" id="GO:0006270">
    <property type="term" value="P:DNA replication initiation"/>
    <property type="evidence" value="ECO:0007669"/>
    <property type="project" value="UniProtKB-UniRule"/>
</dbReference>
<dbReference type="GO" id="GO:0003688">
    <property type="term" value="F:DNA replication origin binding"/>
    <property type="evidence" value="ECO:0007669"/>
    <property type="project" value="TreeGrafter"/>
</dbReference>
<evidence type="ECO:0000313" key="9">
    <source>
        <dbReference type="Proteomes" id="UP000799439"/>
    </source>
</evidence>
<comment type="caution">
    <text evidence="8">The sequence shown here is derived from an EMBL/GenBank/DDBJ whole genome shotgun (WGS) entry which is preliminary data.</text>
</comment>
<reference evidence="8" key="1">
    <citation type="journal article" date="2020" name="Stud. Mycol.">
        <title>101 Dothideomycetes genomes: a test case for predicting lifestyles and emergence of pathogens.</title>
        <authorList>
            <person name="Haridas S."/>
            <person name="Albert R."/>
            <person name="Binder M."/>
            <person name="Bloem J."/>
            <person name="Labutti K."/>
            <person name="Salamov A."/>
            <person name="Andreopoulos B."/>
            <person name="Baker S."/>
            <person name="Barry K."/>
            <person name="Bills G."/>
            <person name="Bluhm B."/>
            <person name="Cannon C."/>
            <person name="Castanera R."/>
            <person name="Culley D."/>
            <person name="Daum C."/>
            <person name="Ezra D."/>
            <person name="Gonzalez J."/>
            <person name="Henrissat B."/>
            <person name="Kuo A."/>
            <person name="Liang C."/>
            <person name="Lipzen A."/>
            <person name="Lutzoni F."/>
            <person name="Magnuson J."/>
            <person name="Mondo S."/>
            <person name="Nolan M."/>
            <person name="Ohm R."/>
            <person name="Pangilinan J."/>
            <person name="Park H.-J."/>
            <person name="Ramirez L."/>
            <person name="Alfaro M."/>
            <person name="Sun H."/>
            <person name="Tritt A."/>
            <person name="Yoshinaga Y."/>
            <person name="Zwiers L.-H."/>
            <person name="Turgeon B."/>
            <person name="Goodwin S."/>
            <person name="Spatafora J."/>
            <person name="Crous P."/>
            <person name="Grigoriev I."/>
        </authorList>
    </citation>
    <scope>NUCLEOTIDE SEQUENCE</scope>
    <source>
        <strain evidence="8">CBS 260.36</strain>
    </source>
</reference>
<keyword evidence="3" id="KW-0235">DNA replication</keyword>